<feature type="compositionally biased region" description="Acidic residues" evidence="1">
    <location>
        <begin position="660"/>
        <end position="669"/>
    </location>
</feature>
<dbReference type="PANTHER" id="PTHR36308:SF1">
    <property type="entry name" value="DENTIN SIALOPHOSPHOPROTEIN-RELATED"/>
    <property type="match status" value="1"/>
</dbReference>
<keyword evidence="4" id="KW-1185">Reference proteome</keyword>
<feature type="region of interest" description="Disordered" evidence="1">
    <location>
        <begin position="255"/>
        <end position="274"/>
    </location>
</feature>
<protein>
    <submittedName>
        <fullName evidence="3">Dentin sialophosphoprotein-like protein</fullName>
    </submittedName>
</protein>
<feature type="compositionally biased region" description="Basic and acidic residues" evidence="1">
    <location>
        <begin position="294"/>
        <end position="308"/>
    </location>
</feature>
<organism evidence="3 4">
    <name type="scientific">Rhynchospora pubera</name>
    <dbReference type="NCBI Taxonomy" id="906938"/>
    <lineage>
        <taxon>Eukaryota</taxon>
        <taxon>Viridiplantae</taxon>
        <taxon>Streptophyta</taxon>
        <taxon>Embryophyta</taxon>
        <taxon>Tracheophyta</taxon>
        <taxon>Spermatophyta</taxon>
        <taxon>Magnoliopsida</taxon>
        <taxon>Liliopsida</taxon>
        <taxon>Poales</taxon>
        <taxon>Cyperaceae</taxon>
        <taxon>Cyperoideae</taxon>
        <taxon>Rhynchosporeae</taxon>
        <taxon>Rhynchospora</taxon>
    </lineage>
</organism>
<dbReference type="Proteomes" id="UP001140206">
    <property type="component" value="Chromosome 5"/>
</dbReference>
<feature type="compositionally biased region" description="Polar residues" evidence="1">
    <location>
        <begin position="616"/>
        <end position="631"/>
    </location>
</feature>
<evidence type="ECO:0000256" key="1">
    <source>
        <dbReference type="SAM" id="MobiDB-lite"/>
    </source>
</evidence>
<feature type="compositionally biased region" description="Acidic residues" evidence="1">
    <location>
        <begin position="261"/>
        <end position="271"/>
    </location>
</feature>
<feature type="compositionally biased region" description="Polar residues" evidence="1">
    <location>
        <begin position="644"/>
        <end position="655"/>
    </location>
</feature>
<feature type="compositionally biased region" description="Pro residues" evidence="1">
    <location>
        <begin position="37"/>
        <end position="46"/>
    </location>
</feature>
<dbReference type="AlphaFoldDB" id="A0AAV8BQU3"/>
<gene>
    <name evidence="3" type="ORF">LUZ62_079494</name>
</gene>
<feature type="region of interest" description="Disordered" evidence="1">
    <location>
        <begin position="614"/>
        <end position="745"/>
    </location>
</feature>
<evidence type="ECO:0000313" key="3">
    <source>
        <dbReference type="EMBL" id="KAJ4745089.1"/>
    </source>
</evidence>
<evidence type="ECO:0000259" key="2">
    <source>
        <dbReference type="Pfam" id="PF25122"/>
    </source>
</evidence>
<feature type="compositionally biased region" description="Low complexity" evidence="1">
    <location>
        <begin position="725"/>
        <end position="736"/>
    </location>
</feature>
<feature type="compositionally biased region" description="Low complexity" evidence="1">
    <location>
        <begin position="25"/>
        <end position="36"/>
    </location>
</feature>
<evidence type="ECO:0000313" key="4">
    <source>
        <dbReference type="Proteomes" id="UP001140206"/>
    </source>
</evidence>
<name>A0AAV8BQU3_9POAL</name>
<feature type="region of interest" description="Disordered" evidence="1">
    <location>
        <begin position="281"/>
        <end position="385"/>
    </location>
</feature>
<dbReference type="PANTHER" id="PTHR36308">
    <property type="entry name" value="DENTIN SIALOPHOSPHOPROTEIN-RELATED"/>
    <property type="match status" value="1"/>
</dbReference>
<sequence length="989" mass="105679">MSLDSVVPTSLIRQLQISLRESFSLPSSDLSTDPSSSPAPPGPPLPSIQDAVASLDPTSDPSARCARCRGGLLSGGLSSLCVYCGDGFMGGGDTPPPEISFLNTNAYKLLLESLGFDGSEAVNLEPESTEPNKEQDPPKAGMILSDLLNLKLVFSPVRVSATSAETKTAAEPGSITHDLNLSGINVDAVFRETKKETPQIKITKSTQNQVPQTSGTSSFAKWDADFAPQPINPPIPVQVSLPASENLAKANLKREVSEIETQADEEPDDWQDFTGSRAAHNMADSVQIPGPSVENREPLKAEGEKSFGSKDVASSGLDQSGLSDPGDEPKTTPKDTLQMETREALNPDGEDAFGDWNAFASSSSGQEGLPGAGLEPELGLPEPVSVKNVEVEPLNPEDDMFGDWRNFTDSGVAQSTLPVTGENVAPISGDLFPVNIEKETVIVETANVDDSFDDWKGFAESGLSKSRLSDLDEKSKTSFWDPLTPKKIEEGNTETFNVGGGELVDDFPHFTGSGVAQIDLFGPEVETQPSSQDPLNVKEIEPSNSAEMLHVKLNDSFSDWKDFTNSNAVQPRLWNDGESAEPMSGDLFPISTTEQLSNDIGASNVVDVDSFDDWNDFTSSSAVQPRLQNNGEIADSISGDPLPISTTEQPSNNVGTSNPVDDDSFDDWNDFTSSSAVDALPDSRDKNEPALGNPSENFGAWPMVGAESKKDSDSTDLWSAGVNGGVPNSVSNNSGNTDLSDGWLDIMSPSQVTGTSLKEGVKINDGDKGLSDNWLDFAGLAGPTKTKSEKVDLENNNPDDLFQDWPFTGSSQSVKPHSNLIEKNSKVGELKDENLSEDWLDFSGSGESKECIKSENNSTSDGWLNFSGAVDVKGPESKSLSENWQGFTSTGHVAAPHNTQDIDFGDFVQSSSSATPTNDVNLDSLNGVHSDPFSILTTPSNSMLYPSSNPNGDSKTGNVDDIQKYLSQMSDLSFMLKDELSIPDKFGSK</sequence>
<feature type="region of interest" description="Disordered" evidence="1">
    <location>
        <begin position="25"/>
        <end position="60"/>
    </location>
</feature>
<reference evidence="3" key="1">
    <citation type="submission" date="2022-08" db="EMBL/GenBank/DDBJ databases">
        <authorList>
            <person name="Marques A."/>
        </authorList>
    </citation>
    <scope>NUCLEOTIDE SEQUENCE</scope>
    <source>
        <strain evidence="3">RhyPub2mFocal</strain>
        <tissue evidence="3">Leaves</tissue>
    </source>
</reference>
<feature type="domain" description="DUF7815" evidence="2">
    <location>
        <begin position="61"/>
        <end position="86"/>
    </location>
</feature>
<proteinExistence type="predicted"/>
<comment type="caution">
    <text evidence="3">The sequence shown here is derived from an EMBL/GenBank/DDBJ whole genome shotgun (WGS) entry which is preliminary data.</text>
</comment>
<accession>A0AAV8BQU3</accession>
<feature type="region of interest" description="Disordered" evidence="1">
    <location>
        <begin position="785"/>
        <end position="816"/>
    </location>
</feature>
<dbReference type="InterPro" id="IPR056717">
    <property type="entry name" value="DUF7815"/>
</dbReference>
<feature type="region of interest" description="Disordered" evidence="1">
    <location>
        <begin position="904"/>
        <end position="923"/>
    </location>
</feature>
<feature type="compositionally biased region" description="Low complexity" evidence="1">
    <location>
        <begin position="367"/>
        <end position="383"/>
    </location>
</feature>
<feature type="compositionally biased region" description="Polar residues" evidence="1">
    <location>
        <begin position="908"/>
        <end position="923"/>
    </location>
</feature>
<dbReference type="Pfam" id="PF25122">
    <property type="entry name" value="DUF7815"/>
    <property type="match status" value="1"/>
</dbReference>
<dbReference type="EMBL" id="JAMFTS010000005">
    <property type="protein sequence ID" value="KAJ4745089.1"/>
    <property type="molecule type" value="Genomic_DNA"/>
</dbReference>